<proteinExistence type="predicted"/>
<dbReference type="Proteomes" id="UP000254716">
    <property type="component" value="Unassembled WGS sequence"/>
</dbReference>
<dbReference type="EMBL" id="UGCV01000008">
    <property type="protein sequence ID" value="STJ18954.1"/>
    <property type="molecule type" value="Genomic_DNA"/>
</dbReference>
<gene>
    <name evidence="1" type="primary">celF_1</name>
    <name evidence="1" type="ORF">NCTC9081_04462</name>
</gene>
<sequence length="42" mass="4680">MTCTLGRDGATPHPRITHFDDKVMGLIHTIKGFEIAASKRRT</sequence>
<dbReference type="AlphaFoldDB" id="A0A376W7E1"/>
<reference evidence="1 2" key="1">
    <citation type="submission" date="2018-06" db="EMBL/GenBank/DDBJ databases">
        <authorList>
            <consortium name="Pathogen Informatics"/>
            <person name="Doyle S."/>
        </authorList>
    </citation>
    <scope>NUCLEOTIDE SEQUENCE [LARGE SCALE GENOMIC DNA]</scope>
    <source>
        <strain evidence="1 2">NCTC9081</strain>
    </source>
</reference>
<organism evidence="1 2">
    <name type="scientific">Escherichia coli</name>
    <dbReference type="NCBI Taxonomy" id="562"/>
    <lineage>
        <taxon>Bacteria</taxon>
        <taxon>Pseudomonadati</taxon>
        <taxon>Pseudomonadota</taxon>
        <taxon>Gammaproteobacteria</taxon>
        <taxon>Enterobacterales</taxon>
        <taxon>Enterobacteriaceae</taxon>
        <taxon>Escherichia</taxon>
    </lineage>
</organism>
<protein>
    <submittedName>
        <fullName evidence="1">6-phospho-beta-glucosidase</fullName>
        <ecNumber evidence="1">3.2.1.86</ecNumber>
    </submittedName>
</protein>
<name>A0A376W7E1_ECOLX</name>
<keyword evidence="1" id="KW-0326">Glycosidase</keyword>
<evidence type="ECO:0000313" key="2">
    <source>
        <dbReference type="Proteomes" id="UP000254716"/>
    </source>
</evidence>
<dbReference type="GO" id="GO:0008706">
    <property type="term" value="F:6-phospho-beta-glucosidase activity"/>
    <property type="evidence" value="ECO:0007669"/>
    <property type="project" value="UniProtKB-EC"/>
</dbReference>
<accession>A0A376W7E1</accession>
<dbReference type="EC" id="3.2.1.86" evidence="1"/>
<keyword evidence="1" id="KW-0378">Hydrolase</keyword>
<evidence type="ECO:0000313" key="1">
    <source>
        <dbReference type="EMBL" id="STJ18954.1"/>
    </source>
</evidence>